<protein>
    <submittedName>
        <fullName evidence="1">Uncharacterized protein</fullName>
    </submittedName>
</protein>
<sequence>MQFTLVQQVIRDGSLGTHCALLVPTDQIGAETLSLLARVNGSCIDEEDDDTDKAMFDEAWALMEVMSGTLDVKAIVVPAGASITHVCQVFR</sequence>
<dbReference type="Proteomes" id="UP001055712">
    <property type="component" value="Unassembled WGS sequence"/>
</dbReference>
<reference evidence="1" key="2">
    <citation type="submission" date="2020-11" db="EMBL/GenBank/DDBJ databases">
        <authorList>
            <person name="Cecchin M."/>
            <person name="Marcolungo L."/>
            <person name="Rossato M."/>
            <person name="Girolomoni L."/>
            <person name="Cosentino E."/>
            <person name="Cuine S."/>
            <person name="Li-Beisson Y."/>
            <person name="Delledonne M."/>
            <person name="Ballottari M."/>
        </authorList>
    </citation>
    <scope>NUCLEOTIDE SEQUENCE</scope>
    <source>
        <strain evidence="1">211/11P</strain>
        <tissue evidence="1">Whole cell</tissue>
    </source>
</reference>
<organism evidence="1 2">
    <name type="scientific">Chlorella vulgaris</name>
    <name type="common">Green alga</name>
    <dbReference type="NCBI Taxonomy" id="3077"/>
    <lineage>
        <taxon>Eukaryota</taxon>
        <taxon>Viridiplantae</taxon>
        <taxon>Chlorophyta</taxon>
        <taxon>core chlorophytes</taxon>
        <taxon>Trebouxiophyceae</taxon>
        <taxon>Chlorellales</taxon>
        <taxon>Chlorellaceae</taxon>
        <taxon>Chlorella clade</taxon>
        <taxon>Chlorella</taxon>
    </lineage>
</organism>
<keyword evidence="2" id="KW-1185">Reference proteome</keyword>
<evidence type="ECO:0000313" key="1">
    <source>
        <dbReference type="EMBL" id="KAI3432521.1"/>
    </source>
</evidence>
<evidence type="ECO:0000313" key="2">
    <source>
        <dbReference type="Proteomes" id="UP001055712"/>
    </source>
</evidence>
<dbReference type="AlphaFoldDB" id="A0A9D4YY79"/>
<comment type="caution">
    <text evidence="1">The sequence shown here is derived from an EMBL/GenBank/DDBJ whole genome shotgun (WGS) entry which is preliminary data.</text>
</comment>
<gene>
    <name evidence="1" type="ORF">D9Q98_004070</name>
</gene>
<proteinExistence type="predicted"/>
<dbReference type="EMBL" id="SIDB01000005">
    <property type="protein sequence ID" value="KAI3432521.1"/>
    <property type="molecule type" value="Genomic_DNA"/>
</dbReference>
<reference evidence="1" key="1">
    <citation type="journal article" date="2019" name="Plant J.">
        <title>Chlorella vulgaris genome assembly and annotation reveals the molecular basis for metabolic acclimation to high light conditions.</title>
        <authorList>
            <person name="Cecchin M."/>
            <person name="Marcolungo L."/>
            <person name="Rossato M."/>
            <person name="Girolomoni L."/>
            <person name="Cosentino E."/>
            <person name="Cuine S."/>
            <person name="Li-Beisson Y."/>
            <person name="Delledonne M."/>
            <person name="Ballottari M."/>
        </authorList>
    </citation>
    <scope>NUCLEOTIDE SEQUENCE</scope>
    <source>
        <strain evidence="1">211/11P</strain>
    </source>
</reference>
<accession>A0A9D4YY79</accession>
<name>A0A9D4YY79_CHLVU</name>